<dbReference type="InterPro" id="IPR049492">
    <property type="entry name" value="BD-FAE-like_dom"/>
</dbReference>
<sequence>MLAVALAVAAAQPRCYLDSVWSNSSLRVLSNIPYGSSFNNKTGTQQQLLLDAYLPPASDTRTKIPVLVFVHGGGFVGGDKTGEGDVRFVKELVQRGFAAISVDYRLTGEYWTWESQRPVLDAVEDVRAAIRYVRSVAAEQRLDTTRILLAGESAGAVTSLYIGYADMAQYDGGSGNPGWSSAVSTVMPISGELKQQAYCDTVVPAPQGCKIDTGIDITDDVKGSAANFPQPPLLMLHGTADLTVPYVDGKAVYDRAQAVGLNSTLITMKGATHVPWDAIFTDEVFSKTTRAIADALDLANAQQPAGCTPSLPLATGSVEEAAM</sequence>
<protein>
    <recommendedName>
        <fullName evidence="3">BD-FAE-like domain-containing protein</fullName>
    </recommendedName>
</protein>
<gene>
    <name evidence="4" type="ORF">CPOL0286_LOCUS9634</name>
</gene>
<dbReference type="EMBL" id="HBKO01021350">
    <property type="protein sequence ID" value="CAE2224444.1"/>
    <property type="molecule type" value="Transcribed_RNA"/>
</dbReference>
<dbReference type="InterPro" id="IPR002168">
    <property type="entry name" value="Lipase_GDXG_HIS_AS"/>
</dbReference>
<organism evidence="4">
    <name type="scientific">Prymnesium polylepis</name>
    <dbReference type="NCBI Taxonomy" id="72548"/>
    <lineage>
        <taxon>Eukaryota</taxon>
        <taxon>Haptista</taxon>
        <taxon>Haptophyta</taxon>
        <taxon>Prymnesiophyceae</taxon>
        <taxon>Prymnesiales</taxon>
        <taxon>Prymnesiaceae</taxon>
        <taxon>Prymnesium</taxon>
    </lineage>
</organism>
<dbReference type="Pfam" id="PF20434">
    <property type="entry name" value="BD-FAE"/>
    <property type="match status" value="1"/>
</dbReference>
<dbReference type="AlphaFoldDB" id="A0A7S4MI71"/>
<dbReference type="GO" id="GO:0016787">
    <property type="term" value="F:hydrolase activity"/>
    <property type="evidence" value="ECO:0007669"/>
    <property type="project" value="UniProtKB-KW"/>
</dbReference>
<name>A0A7S4MI71_9EUKA</name>
<evidence type="ECO:0000259" key="3">
    <source>
        <dbReference type="Pfam" id="PF20434"/>
    </source>
</evidence>
<evidence type="ECO:0000256" key="1">
    <source>
        <dbReference type="ARBA" id="ARBA00010515"/>
    </source>
</evidence>
<comment type="similarity">
    <text evidence="1">Belongs to the 'GDXG' lipolytic enzyme family.</text>
</comment>
<dbReference type="InterPro" id="IPR029058">
    <property type="entry name" value="AB_hydrolase_fold"/>
</dbReference>
<dbReference type="InterPro" id="IPR050300">
    <property type="entry name" value="GDXG_lipolytic_enzyme"/>
</dbReference>
<evidence type="ECO:0000256" key="2">
    <source>
        <dbReference type="ARBA" id="ARBA00022801"/>
    </source>
</evidence>
<keyword evidence="2" id="KW-0378">Hydrolase</keyword>
<dbReference type="PANTHER" id="PTHR48081">
    <property type="entry name" value="AB HYDROLASE SUPERFAMILY PROTEIN C4A8.06C"/>
    <property type="match status" value="1"/>
</dbReference>
<dbReference type="PROSITE" id="PS01173">
    <property type="entry name" value="LIPASE_GDXG_HIS"/>
    <property type="match status" value="1"/>
</dbReference>
<feature type="domain" description="BD-FAE-like" evidence="3">
    <location>
        <begin position="50"/>
        <end position="167"/>
    </location>
</feature>
<evidence type="ECO:0000313" key="4">
    <source>
        <dbReference type="EMBL" id="CAE2224444.1"/>
    </source>
</evidence>
<dbReference type="Gene3D" id="3.40.50.1820">
    <property type="entry name" value="alpha/beta hydrolase"/>
    <property type="match status" value="1"/>
</dbReference>
<proteinExistence type="inferred from homology"/>
<reference evidence="4" key="1">
    <citation type="submission" date="2021-01" db="EMBL/GenBank/DDBJ databases">
        <authorList>
            <person name="Corre E."/>
            <person name="Pelletier E."/>
            <person name="Niang G."/>
            <person name="Scheremetjew M."/>
            <person name="Finn R."/>
            <person name="Kale V."/>
            <person name="Holt S."/>
            <person name="Cochrane G."/>
            <person name="Meng A."/>
            <person name="Brown T."/>
            <person name="Cohen L."/>
        </authorList>
    </citation>
    <scope>NUCLEOTIDE SEQUENCE</scope>
    <source>
        <strain evidence="4">UIO037</strain>
    </source>
</reference>
<accession>A0A7S4MI71</accession>
<dbReference type="SUPFAM" id="SSF53474">
    <property type="entry name" value="alpha/beta-Hydrolases"/>
    <property type="match status" value="1"/>
</dbReference>